<dbReference type="Proteomes" id="UP000204584">
    <property type="component" value="Segment"/>
</dbReference>
<keyword evidence="2" id="KW-1185">Reference proteome</keyword>
<proteinExistence type="predicted"/>
<protein>
    <submittedName>
        <fullName evidence="1">Uncharacterized protein</fullName>
    </submittedName>
</protein>
<evidence type="ECO:0000313" key="1">
    <source>
        <dbReference type="EMBL" id="AGO84371.1"/>
    </source>
</evidence>
<sequence>MRRRRTDDSLQNAAARVCALVQSDMPLSAEDRTLLSRALHDAIPDAPAEWSPAHQCSALAANRGPEWDDKVEAWMSQPSRHLLAQGPRPTDLGPPAKRLRAGGGYSDAAVRSRQASRLAGALSVAPAAWSSLPGTPPPVPYQEALPAELQDAIIGRLIESDPKSALALGRASALQATILDRAISRTPVPAGKVVLARQPAARTNAYLRASAVLGASPGDAPVAVVLCLMEAFVRFLFEYRPSGASRSGNGTDAPYGARLVDLVAADPRLGGPRDRARAWYRWIATTPGIAAARDPQITRLMAEYATTGPADGKGKAPLLLTNGRGITVPDDVAVGMAAPRSAEFEVVQPLVLFDIDDEARRRTHDLLEEAQSLSRRARAAVLMAHILLPQVYGSPERFINEGVRRHMRGLCRAAEPALPDFTSVFDMRFYIGFWPTGVALMASIGSPAVERLLF</sequence>
<accession>S4VY32</accession>
<dbReference type="GeneID" id="16606158"/>
<dbReference type="EMBL" id="KC977571">
    <property type="protein sequence ID" value="AGO84371.1"/>
    <property type="molecule type" value="Genomic_DNA"/>
</dbReference>
<name>S4VY32_9VIRU</name>
<organism evidence="1 2">
    <name type="scientific">Pandoravirus salinus</name>
    <dbReference type="NCBI Taxonomy" id="1349410"/>
    <lineage>
        <taxon>Viruses</taxon>
        <taxon>Pandoravirus</taxon>
    </lineage>
</organism>
<dbReference type="KEGG" id="vg:16606158"/>
<gene>
    <name evidence="1" type="ORF">psal_cds_535</name>
</gene>
<evidence type="ECO:0000313" key="2">
    <source>
        <dbReference type="Proteomes" id="UP000204584"/>
    </source>
</evidence>
<dbReference type="RefSeq" id="YP_008437442.1">
    <property type="nucleotide sequence ID" value="NC_022098.1"/>
</dbReference>
<reference evidence="1 2" key="1">
    <citation type="journal article" date="2013" name="Science">
        <title>Pandoraviruses: amoeba viruses with genomes up to 2.5 Mb reaching that of parasitic eukaryotes.</title>
        <authorList>
            <person name="Philippe N."/>
            <person name="Legendre M."/>
            <person name="Doutre G."/>
            <person name="Coute Y."/>
            <person name="Poirot O."/>
            <person name="Lescot M."/>
            <person name="Arslan D."/>
            <person name="Seltzer V."/>
            <person name="Bertaux L."/>
            <person name="Bruley C."/>
            <person name="Garin J."/>
            <person name="Claverie J.M."/>
            <person name="Abergel C."/>
        </authorList>
    </citation>
    <scope>NUCLEOTIDE SEQUENCE [LARGE SCALE GENOMIC DNA]</scope>
</reference>